<keyword evidence="3" id="KW-1185">Reference proteome</keyword>
<dbReference type="PANTHER" id="PTHR43162">
    <property type="match status" value="1"/>
</dbReference>
<name>A0ABX4BTE5_FLAFR</name>
<dbReference type="CDD" id="cd05269">
    <property type="entry name" value="TMR_SDR_a"/>
    <property type="match status" value="1"/>
</dbReference>
<comment type="caution">
    <text evidence="2">The sequence shown here is derived from an EMBL/GenBank/DDBJ whole genome shotgun (WGS) entry which is preliminary data.</text>
</comment>
<dbReference type="EMBL" id="MUGV01000010">
    <property type="protein sequence ID" value="OXA80944.1"/>
    <property type="molecule type" value="Genomic_DNA"/>
</dbReference>
<dbReference type="InterPro" id="IPR051604">
    <property type="entry name" value="Ergot_Alk_Oxidoreductase"/>
</dbReference>
<protein>
    <submittedName>
        <fullName evidence="2">NAD(P)-dependent oxidoreductase</fullName>
    </submittedName>
</protein>
<dbReference type="InterPro" id="IPR036291">
    <property type="entry name" value="NAD(P)-bd_dom_sf"/>
</dbReference>
<dbReference type="SUPFAM" id="SSF51735">
    <property type="entry name" value="NAD(P)-binding Rossmann-fold domains"/>
    <property type="match status" value="1"/>
</dbReference>
<proteinExistence type="predicted"/>
<reference evidence="2 3" key="1">
    <citation type="submission" date="2016-11" db="EMBL/GenBank/DDBJ databases">
        <title>Whole genomes of Flavobacteriaceae.</title>
        <authorList>
            <person name="Stine C."/>
            <person name="Li C."/>
            <person name="Tadesse D."/>
        </authorList>
    </citation>
    <scope>NUCLEOTIDE SEQUENCE [LARGE SCALE GENOMIC DNA]</scope>
    <source>
        <strain evidence="2 3">DSM 15937</strain>
    </source>
</reference>
<evidence type="ECO:0000259" key="1">
    <source>
        <dbReference type="Pfam" id="PF05368"/>
    </source>
</evidence>
<dbReference type="Gene3D" id="3.40.50.720">
    <property type="entry name" value="NAD(P)-binding Rossmann-like Domain"/>
    <property type="match status" value="1"/>
</dbReference>
<gene>
    <name evidence="2" type="ORF">B0A65_05055</name>
</gene>
<feature type="domain" description="NmrA-like" evidence="1">
    <location>
        <begin position="7"/>
        <end position="257"/>
    </location>
</feature>
<dbReference type="Pfam" id="PF05368">
    <property type="entry name" value="NmrA"/>
    <property type="match status" value="1"/>
</dbReference>
<dbReference type="Gene3D" id="3.90.25.10">
    <property type="entry name" value="UDP-galactose 4-epimerase, domain 1"/>
    <property type="match status" value="1"/>
</dbReference>
<evidence type="ECO:0000313" key="2">
    <source>
        <dbReference type="EMBL" id="OXA80944.1"/>
    </source>
</evidence>
<dbReference type="PANTHER" id="PTHR43162:SF1">
    <property type="entry name" value="PRESTALK A DIFFERENTIATION PROTEIN A"/>
    <property type="match status" value="1"/>
</dbReference>
<organism evidence="2 3">
    <name type="scientific">Flavobacterium frigidimaris</name>
    <dbReference type="NCBI Taxonomy" id="262320"/>
    <lineage>
        <taxon>Bacteria</taxon>
        <taxon>Pseudomonadati</taxon>
        <taxon>Bacteroidota</taxon>
        <taxon>Flavobacteriia</taxon>
        <taxon>Flavobacteriales</taxon>
        <taxon>Flavobacteriaceae</taxon>
        <taxon>Flavobacterium</taxon>
    </lineage>
</organism>
<dbReference type="Proteomes" id="UP000198382">
    <property type="component" value="Unassembled WGS sequence"/>
</dbReference>
<dbReference type="RefSeq" id="WP_074657841.1">
    <property type="nucleotide sequence ID" value="NZ_MUGV01000010.1"/>
</dbReference>
<sequence>MSQVLPKILITGATGQVGSKTIDFLLSNAEIEIIAAVRTPEKAKPFTALGIKTVLLDFDDENTHLAALEGIDRLLIVTGYTVDMLRQSKVLLDNARKAGVKHVVHLGACGPDDTTIGHWAWHQLVERYIEWSGFTFTHLRPETFMQNLLSYGGKKAITNGVINAYVEGARLSWVDVADVAQVAAIALQYPEAHAGKTYRLGYDACSFDELALKMSSIIGKPFRYEALSPDVFLQNMIEAGAEMAYMGCVYDHWKRYAAGTIPGADETFDNFKSITGKEPTKWNAFIEKHKAELNY</sequence>
<accession>A0ABX4BTE5</accession>
<evidence type="ECO:0000313" key="3">
    <source>
        <dbReference type="Proteomes" id="UP000198382"/>
    </source>
</evidence>
<dbReference type="InterPro" id="IPR008030">
    <property type="entry name" value="NmrA-like"/>
</dbReference>